<dbReference type="Proteomes" id="UP000277007">
    <property type="component" value="Unassembled WGS sequence"/>
</dbReference>
<sequence>MCRGKRNADAPRPISRCRPRTRPCAGAGRPEPTRPARPAGPPPVPPAAPPPPTALPAAARCHQGHCRRPPCPTPDS</sequence>
<keyword evidence="3" id="KW-1185">Reference proteome</keyword>
<name>A0A3S0K891_9PROT</name>
<organism evidence="2 3">
    <name type="scientific">Azospirillum griseum</name>
    <dbReference type="NCBI Taxonomy" id="2496639"/>
    <lineage>
        <taxon>Bacteria</taxon>
        <taxon>Pseudomonadati</taxon>
        <taxon>Pseudomonadota</taxon>
        <taxon>Alphaproteobacteria</taxon>
        <taxon>Rhodospirillales</taxon>
        <taxon>Azospirillaceae</taxon>
        <taxon>Azospirillum</taxon>
    </lineage>
</organism>
<evidence type="ECO:0000313" key="3">
    <source>
        <dbReference type="Proteomes" id="UP000277007"/>
    </source>
</evidence>
<feature type="region of interest" description="Disordered" evidence="1">
    <location>
        <begin position="1"/>
        <end position="76"/>
    </location>
</feature>
<feature type="compositionally biased region" description="Pro residues" evidence="1">
    <location>
        <begin position="33"/>
        <end position="54"/>
    </location>
</feature>
<protein>
    <submittedName>
        <fullName evidence="2">Uncharacterized protein</fullName>
    </submittedName>
</protein>
<evidence type="ECO:0000256" key="1">
    <source>
        <dbReference type="SAM" id="MobiDB-lite"/>
    </source>
</evidence>
<comment type="caution">
    <text evidence="2">The sequence shown here is derived from an EMBL/GenBank/DDBJ whole genome shotgun (WGS) entry which is preliminary data.</text>
</comment>
<evidence type="ECO:0000313" key="2">
    <source>
        <dbReference type="EMBL" id="RTR16140.1"/>
    </source>
</evidence>
<proteinExistence type="predicted"/>
<dbReference type="EMBL" id="RXMA01000027">
    <property type="protein sequence ID" value="RTR16140.1"/>
    <property type="molecule type" value="Genomic_DNA"/>
</dbReference>
<reference evidence="2 3" key="1">
    <citation type="submission" date="2018-12" db="EMBL/GenBank/DDBJ databases">
        <authorList>
            <person name="Yang Y."/>
        </authorList>
    </citation>
    <scope>NUCLEOTIDE SEQUENCE [LARGE SCALE GENOMIC DNA]</scope>
    <source>
        <strain evidence="2 3">L-25-5w-1</strain>
    </source>
</reference>
<dbReference type="AlphaFoldDB" id="A0A3S0K891"/>
<gene>
    <name evidence="2" type="ORF">EJ903_21325</name>
</gene>
<accession>A0A3S0K891</accession>